<feature type="transmembrane region" description="Helical" evidence="1">
    <location>
        <begin position="6"/>
        <end position="30"/>
    </location>
</feature>
<name>A0A1H4A127_ALKAM</name>
<keyword evidence="3" id="KW-1185">Reference proteome</keyword>
<dbReference type="AlphaFoldDB" id="A0A1H4A127"/>
<dbReference type="STRING" id="152573.SAMN04488051_102451"/>
<dbReference type="Proteomes" id="UP000198773">
    <property type="component" value="Unassembled WGS sequence"/>
</dbReference>
<keyword evidence="1" id="KW-0812">Transmembrane</keyword>
<dbReference type="OrthoDB" id="6238548at2"/>
<dbReference type="SUPFAM" id="SSF54523">
    <property type="entry name" value="Pili subunits"/>
    <property type="match status" value="1"/>
</dbReference>
<evidence type="ECO:0000256" key="1">
    <source>
        <dbReference type="SAM" id="Phobius"/>
    </source>
</evidence>
<keyword evidence="1" id="KW-0472">Membrane</keyword>
<protein>
    <submittedName>
        <fullName evidence="2">Prepilin-type N-terminal cleavage/methylation domain-containing protein</fullName>
    </submittedName>
</protein>
<gene>
    <name evidence="2" type="ORF">SAMN04488051_102451</name>
</gene>
<dbReference type="InterPro" id="IPR045584">
    <property type="entry name" value="Pilin-like"/>
</dbReference>
<keyword evidence="1" id="KW-1133">Transmembrane helix</keyword>
<organism evidence="2 3">
    <name type="scientific">Alkalimonas amylolytica</name>
    <dbReference type="NCBI Taxonomy" id="152573"/>
    <lineage>
        <taxon>Bacteria</taxon>
        <taxon>Pseudomonadati</taxon>
        <taxon>Pseudomonadota</taxon>
        <taxon>Gammaproteobacteria</taxon>
        <taxon>Alkalimonas</taxon>
    </lineage>
</organism>
<dbReference type="Gene3D" id="3.30.700.10">
    <property type="entry name" value="Glycoprotein, Type 4 Pilin"/>
    <property type="match status" value="1"/>
</dbReference>
<dbReference type="PROSITE" id="PS00409">
    <property type="entry name" value="PROKAR_NTER_METHYL"/>
    <property type="match status" value="1"/>
</dbReference>
<sequence length="148" mass="17400">MRKRGFTLIELLIVMVIGAVLLSFVGPVGFHQYQRSQQLKEREQLYRILDHSQFEAQLARSPRQLLLEDNRVKLLDGDNSREWLFEHLLFEPQQLRVNGNGFWQQPALYWSEHDQPWRLQLNPSSIQHEQLISRPVGERLPGHAGKLP</sequence>
<dbReference type="Pfam" id="PF07963">
    <property type="entry name" value="N_methyl"/>
    <property type="match status" value="1"/>
</dbReference>
<dbReference type="RefSeq" id="WP_091340869.1">
    <property type="nucleotide sequence ID" value="NZ_FNRM01000002.1"/>
</dbReference>
<evidence type="ECO:0000313" key="3">
    <source>
        <dbReference type="Proteomes" id="UP000198773"/>
    </source>
</evidence>
<reference evidence="2 3" key="1">
    <citation type="submission" date="2016-10" db="EMBL/GenBank/DDBJ databases">
        <authorList>
            <person name="de Groot N.N."/>
        </authorList>
    </citation>
    <scope>NUCLEOTIDE SEQUENCE [LARGE SCALE GENOMIC DNA]</scope>
    <source>
        <strain evidence="2 3">CGMCC 1.3430</strain>
    </source>
</reference>
<dbReference type="NCBIfam" id="TIGR02532">
    <property type="entry name" value="IV_pilin_GFxxxE"/>
    <property type="match status" value="1"/>
</dbReference>
<dbReference type="EMBL" id="FNRM01000002">
    <property type="protein sequence ID" value="SEA29705.1"/>
    <property type="molecule type" value="Genomic_DNA"/>
</dbReference>
<proteinExistence type="predicted"/>
<evidence type="ECO:0000313" key="2">
    <source>
        <dbReference type="EMBL" id="SEA29705.1"/>
    </source>
</evidence>
<accession>A0A1H4A127</accession>
<dbReference type="InterPro" id="IPR012902">
    <property type="entry name" value="N_methyl_site"/>
</dbReference>